<protein>
    <submittedName>
        <fullName evidence="1">Uncharacterized protein</fullName>
    </submittedName>
</protein>
<name>A0ABS9QAG8_9HYPH</name>
<accession>A0ABS9QAG8</accession>
<gene>
    <name evidence="1" type="ORF">L4923_05165</name>
</gene>
<organism evidence="1 2">
    <name type="scientific">Mesorhizobium retamae</name>
    <dbReference type="NCBI Taxonomy" id="2912854"/>
    <lineage>
        <taxon>Bacteria</taxon>
        <taxon>Pseudomonadati</taxon>
        <taxon>Pseudomonadota</taxon>
        <taxon>Alphaproteobacteria</taxon>
        <taxon>Hyphomicrobiales</taxon>
        <taxon>Phyllobacteriaceae</taxon>
        <taxon>Mesorhizobium</taxon>
    </lineage>
</organism>
<sequence length="67" mass="7653">MLLPLRRRSFPLIVELQSRSARADVAVLFAGLHHHGRISRLKSSDISAMLIEQPFKIWNKNPCFPAD</sequence>
<dbReference type="RefSeq" id="WP_239362570.1">
    <property type="nucleotide sequence ID" value="NZ_JAKREW010000003.1"/>
</dbReference>
<evidence type="ECO:0000313" key="2">
    <source>
        <dbReference type="Proteomes" id="UP001201701"/>
    </source>
</evidence>
<keyword evidence="2" id="KW-1185">Reference proteome</keyword>
<reference evidence="1 2" key="1">
    <citation type="submission" date="2022-02" db="EMBL/GenBank/DDBJ databases">
        <title>Draft genome sequence of Mezorhizobium retamae strain IRAMC:0171 isolated from Retama raetam nodules.</title>
        <authorList>
            <person name="Bengaied R."/>
            <person name="Sbissi I."/>
            <person name="Huber K."/>
            <person name="Ghodbane F."/>
            <person name="Nouioui I."/>
            <person name="Tarhouni M."/>
            <person name="Gtari M."/>
        </authorList>
    </citation>
    <scope>NUCLEOTIDE SEQUENCE [LARGE SCALE GENOMIC DNA]</scope>
    <source>
        <strain evidence="1 2">IRAMC:0171</strain>
    </source>
</reference>
<comment type="caution">
    <text evidence="1">The sequence shown here is derived from an EMBL/GenBank/DDBJ whole genome shotgun (WGS) entry which is preliminary data.</text>
</comment>
<dbReference type="EMBL" id="JAKREW010000003">
    <property type="protein sequence ID" value="MCG7504406.1"/>
    <property type="molecule type" value="Genomic_DNA"/>
</dbReference>
<dbReference type="Proteomes" id="UP001201701">
    <property type="component" value="Unassembled WGS sequence"/>
</dbReference>
<evidence type="ECO:0000313" key="1">
    <source>
        <dbReference type="EMBL" id="MCG7504406.1"/>
    </source>
</evidence>
<proteinExistence type="predicted"/>